<proteinExistence type="predicted"/>
<name>A0A8X6M202_TRICU</name>
<evidence type="ECO:0000256" key="1">
    <source>
        <dbReference type="SAM" id="Phobius"/>
    </source>
</evidence>
<keyword evidence="1" id="KW-1133">Transmembrane helix</keyword>
<evidence type="ECO:0000313" key="2">
    <source>
        <dbReference type="EMBL" id="GFR29032.1"/>
    </source>
</evidence>
<protein>
    <submittedName>
        <fullName evidence="2">Uncharacterized protein</fullName>
    </submittedName>
</protein>
<dbReference type="AlphaFoldDB" id="A0A8X6M202"/>
<keyword evidence="1" id="KW-0472">Membrane</keyword>
<evidence type="ECO:0000313" key="3">
    <source>
        <dbReference type="Proteomes" id="UP000887116"/>
    </source>
</evidence>
<dbReference type="OrthoDB" id="6904672at2759"/>
<feature type="transmembrane region" description="Helical" evidence="1">
    <location>
        <begin position="123"/>
        <end position="151"/>
    </location>
</feature>
<reference evidence="2" key="1">
    <citation type="submission" date="2020-07" db="EMBL/GenBank/DDBJ databases">
        <title>Multicomponent nature underlies the extraordinary mechanical properties of spider dragline silk.</title>
        <authorList>
            <person name="Kono N."/>
            <person name="Nakamura H."/>
            <person name="Mori M."/>
            <person name="Yoshida Y."/>
            <person name="Ohtoshi R."/>
            <person name="Malay A.D."/>
            <person name="Moran D.A.P."/>
            <person name="Tomita M."/>
            <person name="Numata K."/>
            <person name="Arakawa K."/>
        </authorList>
    </citation>
    <scope>NUCLEOTIDE SEQUENCE</scope>
</reference>
<comment type="caution">
    <text evidence="2">The sequence shown here is derived from an EMBL/GenBank/DDBJ whole genome shotgun (WGS) entry which is preliminary data.</text>
</comment>
<keyword evidence="1" id="KW-0812">Transmembrane</keyword>
<gene>
    <name evidence="2" type="ORF">TNCT_277861</name>
</gene>
<sequence length="169" mass="19742">MIDNCVVSKWSAYQIANPDEKLSFLDVRRREVLLYLYKKTGSASKRRGPQGNKLMEDWLAQMRDLIMEIPSSCELTQKRCAYCKKKTKKVSNRCHVSHHDKCFVPFHTIETQKHHKIYFVSQGVYFTVELLTLPIILWILGNTTIILWYLANVPKKGWSVVSIPMHIET</sequence>
<dbReference type="Proteomes" id="UP000887116">
    <property type="component" value="Unassembled WGS sequence"/>
</dbReference>
<accession>A0A8X6M202</accession>
<keyword evidence="3" id="KW-1185">Reference proteome</keyword>
<organism evidence="2 3">
    <name type="scientific">Trichonephila clavata</name>
    <name type="common">Joro spider</name>
    <name type="synonym">Nephila clavata</name>
    <dbReference type="NCBI Taxonomy" id="2740835"/>
    <lineage>
        <taxon>Eukaryota</taxon>
        <taxon>Metazoa</taxon>
        <taxon>Ecdysozoa</taxon>
        <taxon>Arthropoda</taxon>
        <taxon>Chelicerata</taxon>
        <taxon>Arachnida</taxon>
        <taxon>Araneae</taxon>
        <taxon>Araneomorphae</taxon>
        <taxon>Entelegynae</taxon>
        <taxon>Araneoidea</taxon>
        <taxon>Nephilidae</taxon>
        <taxon>Trichonephila</taxon>
    </lineage>
</organism>
<dbReference type="EMBL" id="BMAO01009162">
    <property type="protein sequence ID" value="GFR29032.1"/>
    <property type="molecule type" value="Genomic_DNA"/>
</dbReference>